<dbReference type="RefSeq" id="WP_136728455.1">
    <property type="nucleotide sequence ID" value="NZ_SUMC01000054.1"/>
</dbReference>
<keyword evidence="1" id="KW-0472">Membrane</keyword>
<sequence>MDLPRLGRHRALQAALAGASALALLLWWLLPSGGPSYPRQPISFSTGVRDGVYETYGKLLKSYLATDLPGVRVALAPSQGSVDNIKRVATGKADFAIAAADAVAAYHGAGAQRLRACARLYDDYMQLVVPANSPVKSATDLRGKRVGIGQQGSGVNLVATRLLSAAGLDRTKDLKAEAVGIDKAPEMLRNGKLDAFFWSGGLPTKAIADLAKDMDIKLVQLGDLANKLHDLGRDTSYYRQAVMPADAYPKVQKGQAVKTVAIANLLITTDQADAGLVEQVTRTVIDSRDQIGMVVHAAQLVDLRTAIFTDPLELHEGARRYYRSVKP</sequence>
<dbReference type="AlphaFoldDB" id="A0A4U0S4Q4"/>
<dbReference type="EMBL" id="SUMC01000054">
    <property type="protein sequence ID" value="TKA03238.1"/>
    <property type="molecule type" value="Genomic_DNA"/>
</dbReference>
<dbReference type="PANTHER" id="PTHR42941:SF1">
    <property type="entry name" value="SLL1037 PROTEIN"/>
    <property type="match status" value="1"/>
</dbReference>
<evidence type="ECO:0000256" key="1">
    <source>
        <dbReference type="SAM" id="Phobius"/>
    </source>
</evidence>
<dbReference type="Gene3D" id="3.40.190.10">
    <property type="entry name" value="Periplasmic binding protein-like II"/>
    <property type="match status" value="2"/>
</dbReference>
<protein>
    <submittedName>
        <fullName evidence="2">TAXI family TRAP transporter solute-binding subunit</fullName>
    </submittedName>
</protein>
<dbReference type="OrthoDB" id="5582316at2"/>
<dbReference type="Proteomes" id="UP000305778">
    <property type="component" value="Unassembled WGS sequence"/>
</dbReference>
<gene>
    <name evidence="2" type="ORF">FCI23_36395</name>
</gene>
<keyword evidence="1" id="KW-1133">Transmembrane helix</keyword>
<keyword evidence="1" id="KW-0812">Transmembrane</keyword>
<dbReference type="SUPFAM" id="SSF53850">
    <property type="entry name" value="Periplasmic binding protein-like II"/>
    <property type="match status" value="1"/>
</dbReference>
<name>A0A4U0S4Q4_9ACTN</name>
<dbReference type="PANTHER" id="PTHR42941">
    <property type="entry name" value="SLL1037 PROTEIN"/>
    <property type="match status" value="1"/>
</dbReference>
<proteinExistence type="predicted"/>
<evidence type="ECO:0000313" key="3">
    <source>
        <dbReference type="Proteomes" id="UP000305778"/>
    </source>
</evidence>
<keyword evidence="3" id="KW-1185">Reference proteome</keyword>
<dbReference type="InterPro" id="IPR011852">
    <property type="entry name" value="TRAP_TAXI"/>
</dbReference>
<reference evidence="2 3" key="1">
    <citation type="submission" date="2019-04" db="EMBL/GenBank/DDBJ databases">
        <title>Streptomyces oryziradicis sp. nov., a novel actinomycete isolated from rhizosphere soil of rice (Oryza sativa L.).</title>
        <authorList>
            <person name="Li C."/>
        </authorList>
    </citation>
    <scope>NUCLEOTIDE SEQUENCE [LARGE SCALE GENOMIC DNA]</scope>
    <source>
        <strain evidence="2 3">NEAU-C40</strain>
    </source>
</reference>
<organism evidence="2 3">
    <name type="scientific">Actinacidiphila oryziradicis</name>
    <dbReference type="NCBI Taxonomy" id="2571141"/>
    <lineage>
        <taxon>Bacteria</taxon>
        <taxon>Bacillati</taxon>
        <taxon>Actinomycetota</taxon>
        <taxon>Actinomycetes</taxon>
        <taxon>Kitasatosporales</taxon>
        <taxon>Streptomycetaceae</taxon>
        <taxon>Actinacidiphila</taxon>
    </lineage>
</organism>
<evidence type="ECO:0000313" key="2">
    <source>
        <dbReference type="EMBL" id="TKA03238.1"/>
    </source>
</evidence>
<comment type="caution">
    <text evidence="2">The sequence shown here is derived from an EMBL/GenBank/DDBJ whole genome shotgun (WGS) entry which is preliminary data.</text>
</comment>
<accession>A0A4U0S4Q4</accession>
<dbReference type="Pfam" id="PF16868">
    <property type="entry name" value="NMT1_3"/>
    <property type="match status" value="1"/>
</dbReference>
<dbReference type="NCBIfam" id="TIGR02122">
    <property type="entry name" value="TRAP_TAXI"/>
    <property type="match status" value="1"/>
</dbReference>
<feature type="transmembrane region" description="Helical" evidence="1">
    <location>
        <begin position="12"/>
        <end position="30"/>
    </location>
</feature>